<keyword evidence="5" id="KW-0378">Hydrolase</keyword>
<feature type="non-terminal residue" evidence="10">
    <location>
        <position position="160"/>
    </location>
</feature>
<evidence type="ECO:0000256" key="6">
    <source>
        <dbReference type="ARBA" id="ARBA00022842"/>
    </source>
</evidence>
<keyword evidence="8" id="KW-0464">Manganese</keyword>
<gene>
    <name evidence="10" type="ORF">CAPTEDRAFT_90974</name>
</gene>
<dbReference type="InterPro" id="IPR001932">
    <property type="entry name" value="PPM-type_phosphatase-like_dom"/>
</dbReference>
<dbReference type="HOGENOM" id="CLU_1656496_0_0_1"/>
<sequence length="160" mass="17958">MHRVASPIKHYTLSIANVGDVEAVLCRHGDALLLTRKFVTDEDRDECQRVFKSDGIITEDNKVNGTTKNTRMLGCGYLYPHVIPDPYTNTIALRNDDEFIIIANRGLWRYVTYTEAIEQIYVTGNPVVAAKQLQDIAQAYGCKENVSILVVRLNTDKGPS</sequence>
<dbReference type="STRING" id="283909.R7TRB7"/>
<evidence type="ECO:0000313" key="11">
    <source>
        <dbReference type="EnsemblMetazoa" id="CapteP90974"/>
    </source>
</evidence>
<evidence type="ECO:0000313" key="12">
    <source>
        <dbReference type="Proteomes" id="UP000014760"/>
    </source>
</evidence>
<dbReference type="OrthoDB" id="1394818at2759"/>
<keyword evidence="6" id="KW-0460">Magnesium</keyword>
<protein>
    <recommendedName>
        <fullName evidence="3">protein-serine/threonine phosphatase</fullName>
        <ecNumber evidence="3">3.1.3.16</ecNumber>
    </recommendedName>
</protein>
<evidence type="ECO:0000256" key="8">
    <source>
        <dbReference type="ARBA" id="ARBA00023211"/>
    </source>
</evidence>
<dbReference type="PANTHER" id="PTHR13832:SF803">
    <property type="entry name" value="PROTEIN PHOSPHATASE 1G"/>
    <property type="match status" value="1"/>
</dbReference>
<dbReference type="EMBL" id="AMQN01011451">
    <property type="status" value="NOT_ANNOTATED_CDS"/>
    <property type="molecule type" value="Genomic_DNA"/>
</dbReference>
<keyword evidence="4" id="KW-0479">Metal-binding</keyword>
<dbReference type="Gene3D" id="3.60.40.10">
    <property type="entry name" value="PPM-type phosphatase domain"/>
    <property type="match status" value="1"/>
</dbReference>
<dbReference type="OMA" id="CAVFIHE"/>
<proteinExistence type="inferred from homology"/>
<dbReference type="CDD" id="cd00143">
    <property type="entry name" value="PP2Cc"/>
    <property type="match status" value="1"/>
</dbReference>
<evidence type="ECO:0000256" key="3">
    <source>
        <dbReference type="ARBA" id="ARBA00013081"/>
    </source>
</evidence>
<evidence type="ECO:0000259" key="9">
    <source>
        <dbReference type="PROSITE" id="PS51746"/>
    </source>
</evidence>
<dbReference type="EnsemblMetazoa" id="CapteT90974">
    <property type="protein sequence ID" value="CapteP90974"/>
    <property type="gene ID" value="CapteG90974"/>
</dbReference>
<comment type="cofactor">
    <cofactor evidence="1">
        <name>Mn(2+)</name>
        <dbReference type="ChEBI" id="CHEBI:29035"/>
    </cofactor>
</comment>
<dbReference type="Pfam" id="PF00481">
    <property type="entry name" value="PP2C"/>
    <property type="match status" value="1"/>
</dbReference>
<organism evidence="10">
    <name type="scientific">Capitella teleta</name>
    <name type="common">Polychaete worm</name>
    <dbReference type="NCBI Taxonomy" id="283909"/>
    <lineage>
        <taxon>Eukaryota</taxon>
        <taxon>Metazoa</taxon>
        <taxon>Spiralia</taxon>
        <taxon>Lophotrochozoa</taxon>
        <taxon>Annelida</taxon>
        <taxon>Polychaeta</taxon>
        <taxon>Sedentaria</taxon>
        <taxon>Scolecida</taxon>
        <taxon>Capitellidae</taxon>
        <taxon>Capitella</taxon>
    </lineage>
</organism>
<reference evidence="10 12" key="2">
    <citation type="journal article" date="2013" name="Nature">
        <title>Insights into bilaterian evolution from three spiralian genomes.</title>
        <authorList>
            <person name="Simakov O."/>
            <person name="Marletaz F."/>
            <person name="Cho S.J."/>
            <person name="Edsinger-Gonzales E."/>
            <person name="Havlak P."/>
            <person name="Hellsten U."/>
            <person name="Kuo D.H."/>
            <person name="Larsson T."/>
            <person name="Lv J."/>
            <person name="Arendt D."/>
            <person name="Savage R."/>
            <person name="Osoegawa K."/>
            <person name="de Jong P."/>
            <person name="Grimwood J."/>
            <person name="Chapman J.A."/>
            <person name="Shapiro H."/>
            <person name="Aerts A."/>
            <person name="Otillar R.P."/>
            <person name="Terry A.Y."/>
            <person name="Boore J.L."/>
            <person name="Grigoriev I.V."/>
            <person name="Lindberg D.R."/>
            <person name="Seaver E.C."/>
            <person name="Weisblat D.A."/>
            <person name="Putnam N.H."/>
            <person name="Rokhsar D.S."/>
        </authorList>
    </citation>
    <scope>NUCLEOTIDE SEQUENCE</scope>
    <source>
        <strain evidence="10 12">I ESC-2004</strain>
    </source>
</reference>
<reference evidence="12" key="1">
    <citation type="submission" date="2012-12" db="EMBL/GenBank/DDBJ databases">
        <authorList>
            <person name="Hellsten U."/>
            <person name="Grimwood J."/>
            <person name="Chapman J.A."/>
            <person name="Shapiro H."/>
            <person name="Aerts A."/>
            <person name="Otillar R.P."/>
            <person name="Terry A.Y."/>
            <person name="Boore J.L."/>
            <person name="Simakov O."/>
            <person name="Marletaz F."/>
            <person name="Cho S.-J."/>
            <person name="Edsinger-Gonzales E."/>
            <person name="Havlak P."/>
            <person name="Kuo D.-H."/>
            <person name="Larsson T."/>
            <person name="Lv J."/>
            <person name="Arendt D."/>
            <person name="Savage R."/>
            <person name="Osoegawa K."/>
            <person name="de Jong P."/>
            <person name="Lindberg D.R."/>
            <person name="Seaver E.C."/>
            <person name="Weisblat D.A."/>
            <person name="Putnam N.H."/>
            <person name="Grigoriev I.V."/>
            <person name="Rokhsar D.S."/>
        </authorList>
    </citation>
    <scope>NUCLEOTIDE SEQUENCE</scope>
    <source>
        <strain evidence="12">I ESC-2004</strain>
    </source>
</reference>
<evidence type="ECO:0000256" key="5">
    <source>
        <dbReference type="ARBA" id="ARBA00022801"/>
    </source>
</evidence>
<evidence type="ECO:0000256" key="1">
    <source>
        <dbReference type="ARBA" id="ARBA00001936"/>
    </source>
</evidence>
<dbReference type="PANTHER" id="PTHR13832">
    <property type="entry name" value="PROTEIN PHOSPHATASE 2C"/>
    <property type="match status" value="1"/>
</dbReference>
<dbReference type="AlphaFoldDB" id="R7TRB7"/>
<dbReference type="PROSITE" id="PS51746">
    <property type="entry name" value="PPM_2"/>
    <property type="match status" value="1"/>
</dbReference>
<dbReference type="InterPro" id="IPR015655">
    <property type="entry name" value="PP2C"/>
</dbReference>
<dbReference type="InterPro" id="IPR036457">
    <property type="entry name" value="PPM-type-like_dom_sf"/>
</dbReference>
<accession>R7TRB7</accession>
<evidence type="ECO:0000313" key="10">
    <source>
        <dbReference type="EMBL" id="ELT96189.1"/>
    </source>
</evidence>
<reference evidence="11" key="3">
    <citation type="submission" date="2015-06" db="UniProtKB">
        <authorList>
            <consortium name="EnsemblMetazoa"/>
        </authorList>
    </citation>
    <scope>IDENTIFICATION</scope>
</reference>
<keyword evidence="7" id="KW-0904">Protein phosphatase</keyword>
<dbReference type="SUPFAM" id="SSF81606">
    <property type="entry name" value="PP2C-like"/>
    <property type="match status" value="1"/>
</dbReference>
<dbReference type="GO" id="GO:0046872">
    <property type="term" value="F:metal ion binding"/>
    <property type="evidence" value="ECO:0007669"/>
    <property type="project" value="UniProtKB-KW"/>
</dbReference>
<feature type="domain" description="PPM-type phosphatase" evidence="9">
    <location>
        <begin position="1"/>
        <end position="153"/>
    </location>
</feature>
<dbReference type="EC" id="3.1.3.16" evidence="3"/>
<evidence type="ECO:0000256" key="4">
    <source>
        <dbReference type="ARBA" id="ARBA00022723"/>
    </source>
</evidence>
<comment type="similarity">
    <text evidence="2">Belongs to the PP2C family.</text>
</comment>
<keyword evidence="12" id="KW-1185">Reference proteome</keyword>
<evidence type="ECO:0000256" key="2">
    <source>
        <dbReference type="ARBA" id="ARBA00006702"/>
    </source>
</evidence>
<dbReference type="GO" id="GO:0004722">
    <property type="term" value="F:protein serine/threonine phosphatase activity"/>
    <property type="evidence" value="ECO:0007669"/>
    <property type="project" value="UniProtKB-EC"/>
</dbReference>
<dbReference type="EMBL" id="KB308886">
    <property type="protein sequence ID" value="ELT96189.1"/>
    <property type="molecule type" value="Genomic_DNA"/>
</dbReference>
<evidence type="ECO:0000256" key="7">
    <source>
        <dbReference type="ARBA" id="ARBA00022912"/>
    </source>
</evidence>
<dbReference type="Proteomes" id="UP000014760">
    <property type="component" value="Unassembled WGS sequence"/>
</dbReference>
<name>R7TRB7_CAPTE</name>